<accession>A0AAD5T5J5</accession>
<dbReference type="AlphaFoldDB" id="A0AAD5T5J5"/>
<reference evidence="1" key="1">
    <citation type="submission" date="2020-05" db="EMBL/GenBank/DDBJ databases">
        <title>Phylogenomic resolution of chytrid fungi.</title>
        <authorList>
            <person name="Stajich J.E."/>
            <person name="Amses K."/>
            <person name="Simmons R."/>
            <person name="Seto K."/>
            <person name="Myers J."/>
            <person name="Bonds A."/>
            <person name="Quandt C.A."/>
            <person name="Barry K."/>
            <person name="Liu P."/>
            <person name="Grigoriev I."/>
            <person name="Longcore J.E."/>
            <person name="James T.Y."/>
        </authorList>
    </citation>
    <scope>NUCLEOTIDE SEQUENCE</scope>
    <source>
        <strain evidence="1">JEL0513</strain>
    </source>
</reference>
<evidence type="ECO:0000313" key="2">
    <source>
        <dbReference type="Proteomes" id="UP001211907"/>
    </source>
</evidence>
<proteinExistence type="predicted"/>
<dbReference type="Proteomes" id="UP001211907">
    <property type="component" value="Unassembled WGS sequence"/>
</dbReference>
<evidence type="ECO:0000313" key="1">
    <source>
        <dbReference type="EMBL" id="KAJ3127077.1"/>
    </source>
</evidence>
<dbReference type="EMBL" id="JADGJH010000529">
    <property type="protein sequence ID" value="KAJ3127077.1"/>
    <property type="molecule type" value="Genomic_DNA"/>
</dbReference>
<name>A0AAD5T5J5_9FUNG</name>
<comment type="caution">
    <text evidence="1">The sequence shown here is derived from an EMBL/GenBank/DDBJ whole genome shotgun (WGS) entry which is preliminary data.</text>
</comment>
<keyword evidence="2" id="KW-1185">Reference proteome</keyword>
<gene>
    <name evidence="1" type="ORF">HK100_009937</name>
</gene>
<organism evidence="1 2">
    <name type="scientific">Physocladia obscura</name>
    <dbReference type="NCBI Taxonomy" id="109957"/>
    <lineage>
        <taxon>Eukaryota</taxon>
        <taxon>Fungi</taxon>
        <taxon>Fungi incertae sedis</taxon>
        <taxon>Chytridiomycota</taxon>
        <taxon>Chytridiomycota incertae sedis</taxon>
        <taxon>Chytridiomycetes</taxon>
        <taxon>Chytridiales</taxon>
        <taxon>Chytriomycetaceae</taxon>
        <taxon>Physocladia</taxon>
    </lineage>
</organism>
<sequence length="309" mass="32204">MVLINKLCSDPNIPYCDDVLNKGTLHYYHVSIPDPCAPTPVTGTTCAPGQCVYIQDAQINNYYDNKKLPTIVDAEGYVQSYCVGSYMPEGSLALPPNIIRSLNFVKNYTTTGERYLQISGKFDCSLANINCTMSAPNTYDDGGQYDNSPFESCGKEPNSGVDVTVSGLAGFSNYVMQASGENVAGDGTAGFVDPIGIFCMRICEGGIGSGQPCDVTLDSKGCTVLMGITSFPDTFTEQDVTNDANAPVTTLSISVPPLTTTAPPTAAVTSEIASGASGGSGQSTKSGAAGAKHIGVLFFAVSLGLLLIV</sequence>
<protein>
    <submittedName>
        <fullName evidence="1">Uncharacterized protein</fullName>
    </submittedName>
</protein>